<name>A0A195FB50_9HYME</name>
<gene>
    <name evidence="1" type="ORF">ALC56_08321</name>
</gene>
<sequence>MRISWRSYVESSRSNTAIFLSDGGRVSFDADRTHAVLRPEAPSPGTLIPGIRTSLLLVSRGSFARRRRGKIGSEQTCFQRQVCTENTGQCLPLGEYRAEKRSRVSLDAPSIKTLKRKLENANLQGLLNKNPARFTSKLATELSVDRTTIVKHLRDVLK</sequence>
<dbReference type="EMBL" id="KQ981720">
    <property type="protein sequence ID" value="KYN37264.1"/>
    <property type="molecule type" value="Genomic_DNA"/>
</dbReference>
<dbReference type="AlphaFoldDB" id="A0A195FB50"/>
<reference evidence="1 2" key="1">
    <citation type="submission" date="2016-03" db="EMBL/GenBank/DDBJ databases">
        <title>Trachymyrmex septentrionalis WGS genome.</title>
        <authorList>
            <person name="Nygaard S."/>
            <person name="Hu H."/>
            <person name="Boomsma J."/>
            <person name="Zhang G."/>
        </authorList>
    </citation>
    <scope>NUCLEOTIDE SEQUENCE [LARGE SCALE GENOMIC DNA]</scope>
    <source>
        <strain evidence="1">Tsep2-gDNA-1</strain>
        <tissue evidence="1">Whole body</tissue>
    </source>
</reference>
<proteinExistence type="predicted"/>
<protein>
    <submittedName>
        <fullName evidence="1">Uncharacterized protein</fullName>
    </submittedName>
</protein>
<dbReference type="Proteomes" id="UP000078541">
    <property type="component" value="Unassembled WGS sequence"/>
</dbReference>
<organism evidence="1 2">
    <name type="scientific">Trachymyrmex septentrionalis</name>
    <dbReference type="NCBI Taxonomy" id="34720"/>
    <lineage>
        <taxon>Eukaryota</taxon>
        <taxon>Metazoa</taxon>
        <taxon>Ecdysozoa</taxon>
        <taxon>Arthropoda</taxon>
        <taxon>Hexapoda</taxon>
        <taxon>Insecta</taxon>
        <taxon>Pterygota</taxon>
        <taxon>Neoptera</taxon>
        <taxon>Endopterygota</taxon>
        <taxon>Hymenoptera</taxon>
        <taxon>Apocrita</taxon>
        <taxon>Aculeata</taxon>
        <taxon>Formicoidea</taxon>
        <taxon>Formicidae</taxon>
        <taxon>Myrmicinae</taxon>
        <taxon>Trachymyrmex</taxon>
    </lineage>
</organism>
<evidence type="ECO:0000313" key="2">
    <source>
        <dbReference type="Proteomes" id="UP000078541"/>
    </source>
</evidence>
<dbReference type="Gene3D" id="1.10.10.10">
    <property type="entry name" value="Winged helix-like DNA-binding domain superfamily/Winged helix DNA-binding domain"/>
    <property type="match status" value="1"/>
</dbReference>
<accession>A0A195FB50</accession>
<dbReference type="InterPro" id="IPR036388">
    <property type="entry name" value="WH-like_DNA-bd_sf"/>
</dbReference>
<keyword evidence="2" id="KW-1185">Reference proteome</keyword>
<evidence type="ECO:0000313" key="1">
    <source>
        <dbReference type="EMBL" id="KYN37264.1"/>
    </source>
</evidence>